<organism evidence="2 3">
    <name type="scientific">Pelomonas parva</name>
    <dbReference type="NCBI Taxonomy" id="3299032"/>
    <lineage>
        <taxon>Bacteria</taxon>
        <taxon>Pseudomonadati</taxon>
        <taxon>Pseudomonadota</taxon>
        <taxon>Betaproteobacteria</taxon>
        <taxon>Burkholderiales</taxon>
        <taxon>Sphaerotilaceae</taxon>
        <taxon>Roseateles</taxon>
    </lineage>
</organism>
<feature type="domain" description="RecF/RecN/SMC N-terminal" evidence="1">
    <location>
        <begin position="83"/>
        <end position="706"/>
    </location>
</feature>
<gene>
    <name evidence="2" type="ORF">ACG00Y_26865</name>
</gene>
<dbReference type="Proteomes" id="UP001606210">
    <property type="component" value="Unassembled WGS sequence"/>
</dbReference>
<dbReference type="InterPro" id="IPR027417">
    <property type="entry name" value="P-loop_NTPase"/>
</dbReference>
<dbReference type="InterPro" id="IPR003395">
    <property type="entry name" value="RecF/RecN/SMC_N"/>
</dbReference>
<keyword evidence="3" id="KW-1185">Reference proteome</keyword>
<evidence type="ECO:0000313" key="3">
    <source>
        <dbReference type="Proteomes" id="UP001606210"/>
    </source>
</evidence>
<accession>A0ABW7FAA5</accession>
<sequence>MSSIRSEYQRFLRDLDAREVSDDARRLASVVYEHLDALAEVGATRRARSTRLVPLAVRHLAAAATHRAAEFPVEHEAPPAFRLQQLTVGPFRGFMAQETFDLSHDITLVYGANGTGKSSFCEAVETAMLGTISEAVAKRVDLQQYCNNARLRRHVRPVLTTRTGEAEAAALVADEAEFRFCFIEKNRLDDFARIAARTPGDQRQLIATLFGVDQFNDFVRGFNQSLDESLTLAGPCATQLKARREQLATSYQVIKDFPEKLKAHEAAEAALAERIRPGQTYAAAYAWLLGAGEAIGRLAAIQTIIDEDGPTIQDVTRERLQYLLAEKQRNQELASEATLKLSARAQEVSYAQLYQAVAALAEGATTCPACGTDLAHVHANPFDRAAKGLKELEELAVLQQELRDLQDAHSQASMTLRTEMARTISAARAVAPKALEEAALPPLPEKLPDDWFAEGANGVPSPWTRLVTVAGEVEDKDTKGRLKIADRVAHIEERKTLEPLRLEVEALRTRKDTLQGEFGAAQAVIAAFDEANSELIKQAFEEEPVLRLHFRIKTAYDAFLPALERYLEALPAKLLQGLNEQAKALYNAFNRGDPPGDLLHALSLPQAENEKIEVVFAGEQNRRYDALVILSEGHIRCLGLAILLAKNIAQRCPAVIFDDVVNAIDDDHRSGIWRTFFEDGHLDGKQVILTSHAQEFLDRIQQELGAARAGQIKRFKFLPHAGEHELNVDGDPPTKNYVLRAQEALAQDERRDALRHSRPAIEALTDQLWRWFGNRVDGRLELKLAGPGMPWELNNKCVKLRAAVGRITEQFPAAAPAVQALTALTGVAGNSIEWGYLNSGTHDAVRGHEFDGATVRNIVEAVGALDAAVTALRNPARR</sequence>
<dbReference type="PANTHER" id="PTHR32114">
    <property type="entry name" value="ABC TRANSPORTER ABCH.3"/>
    <property type="match status" value="1"/>
</dbReference>
<protein>
    <submittedName>
        <fullName evidence="2">AAA family ATPase</fullName>
    </submittedName>
</protein>
<dbReference type="PANTHER" id="PTHR32114:SF2">
    <property type="entry name" value="ABC TRANSPORTER ABCH.3"/>
    <property type="match status" value="1"/>
</dbReference>
<dbReference type="Pfam" id="PF02463">
    <property type="entry name" value="SMC_N"/>
    <property type="match status" value="1"/>
</dbReference>
<evidence type="ECO:0000313" key="2">
    <source>
        <dbReference type="EMBL" id="MFG6433558.1"/>
    </source>
</evidence>
<dbReference type="EMBL" id="JBIGHV010000013">
    <property type="protein sequence ID" value="MFG6433558.1"/>
    <property type="molecule type" value="Genomic_DNA"/>
</dbReference>
<evidence type="ECO:0000259" key="1">
    <source>
        <dbReference type="Pfam" id="PF02463"/>
    </source>
</evidence>
<proteinExistence type="predicted"/>
<comment type="caution">
    <text evidence="2">The sequence shown here is derived from an EMBL/GenBank/DDBJ whole genome shotgun (WGS) entry which is preliminary data.</text>
</comment>
<name>A0ABW7FAA5_9BURK</name>
<dbReference type="SUPFAM" id="SSF52540">
    <property type="entry name" value="P-loop containing nucleoside triphosphate hydrolases"/>
    <property type="match status" value="1"/>
</dbReference>
<dbReference type="Gene3D" id="3.40.50.300">
    <property type="entry name" value="P-loop containing nucleotide triphosphate hydrolases"/>
    <property type="match status" value="2"/>
</dbReference>
<dbReference type="RefSeq" id="WP_394484391.1">
    <property type="nucleotide sequence ID" value="NZ_JBIGHV010000013.1"/>
</dbReference>
<reference evidence="2 3" key="1">
    <citation type="submission" date="2024-08" db="EMBL/GenBank/DDBJ databases">
        <authorList>
            <person name="Lu H."/>
        </authorList>
    </citation>
    <scope>NUCLEOTIDE SEQUENCE [LARGE SCALE GENOMIC DNA]</scope>
    <source>
        <strain evidence="2 3">LYH14W</strain>
    </source>
</reference>